<evidence type="ECO:0000313" key="1">
    <source>
        <dbReference type="EMBL" id="QEG56959.1"/>
    </source>
</evidence>
<reference evidence="1" key="1">
    <citation type="journal article" date="2019" name="Genome Biol. Evol.">
        <title>Evidence of extensive intraspecific noncoding reshuffling in a 169-kb mitochondrial genome of a basidiomycetous fungus.</title>
        <authorList>
            <person name="Lee H.H."/>
            <person name="Ke H.M."/>
            <person name="Lin C.I."/>
            <person name="Lee T.J."/>
            <person name="Chung C.L."/>
            <person name="Tsai I.J."/>
        </authorList>
    </citation>
    <scope>NUCLEOTIDE SEQUENCE</scope>
    <source>
        <strain evidence="1">BCRC 35384</strain>
    </source>
</reference>
<organism evidence="1">
    <name type="scientific">Porodaedalea pini</name>
    <dbReference type="NCBI Taxonomy" id="108901"/>
    <lineage>
        <taxon>Eukaryota</taxon>
        <taxon>Fungi</taxon>
        <taxon>Dikarya</taxon>
        <taxon>Basidiomycota</taxon>
        <taxon>Agaricomycotina</taxon>
        <taxon>Agaricomycetes</taxon>
        <taxon>Hymenochaetales</taxon>
        <taxon>Hymenochaetaceae</taxon>
        <taxon>Porodaedalea</taxon>
    </lineage>
</organism>
<sequence length="250" mass="29182">MDLQQANLNHKEELTNKLANNNLLAEQYQTYQTLQGCNSLQDLLISVYVFQIEKIKTNQFIVNSIMKEHPQLDNTFMYWKYFELFTFKFKYSDNEDAIFDIIPVDTRIKLATFIYSHYNSDALFYSKDQEKVENMFKAIKGSIPGLDERNDFNQNMVQIINPLFKNYRVFDIEPYSRVPSGNSSYDSPSSGGSMDSIDLFVRPIGKVVTTTSEQRTQEITTRVQPEPLIEEPKHRLANKFINYVTKKLGF</sequence>
<geneLocation type="mitochondrion" evidence="1"/>
<accession>A0A5B9RCB8</accession>
<name>A0A5B9RCB8_9AGAM</name>
<protein>
    <submittedName>
        <fullName evidence="1">Uncharacterized protein</fullName>
    </submittedName>
</protein>
<dbReference type="EMBL" id="MK623257">
    <property type="protein sequence ID" value="QEG56959.1"/>
    <property type="molecule type" value="Genomic_DNA"/>
</dbReference>
<proteinExistence type="predicted"/>
<dbReference type="AlphaFoldDB" id="A0A5B9RCB8"/>
<reference evidence="1" key="2">
    <citation type="submission" date="2019-03" db="EMBL/GenBank/DDBJ databases">
        <authorList>
            <person name="Lee H.-H."/>
            <person name="Tsai I.J."/>
        </authorList>
    </citation>
    <scope>NUCLEOTIDE SEQUENCE</scope>
    <source>
        <strain evidence="1">BCRC 35384</strain>
    </source>
</reference>
<gene>
    <name evidence="1" type="ORF">PPIT_000076</name>
</gene>
<keyword evidence="1" id="KW-0496">Mitochondrion</keyword>